<keyword evidence="3" id="KW-1185">Reference proteome</keyword>
<evidence type="ECO:0000256" key="1">
    <source>
        <dbReference type="SAM" id="MobiDB-lite"/>
    </source>
</evidence>
<feature type="compositionally biased region" description="Low complexity" evidence="1">
    <location>
        <begin position="31"/>
        <end position="42"/>
    </location>
</feature>
<dbReference type="Proteomes" id="UP000314982">
    <property type="component" value="Unassembled WGS sequence"/>
</dbReference>
<name>A0A4W5J996_9TELE</name>
<protein>
    <submittedName>
        <fullName evidence="2">Uncharacterized protein</fullName>
    </submittedName>
</protein>
<feature type="region of interest" description="Disordered" evidence="1">
    <location>
        <begin position="31"/>
        <end position="70"/>
    </location>
</feature>
<evidence type="ECO:0000313" key="2">
    <source>
        <dbReference type="Ensembl" id="ENSHHUP00000000783.1"/>
    </source>
</evidence>
<dbReference type="Ensembl" id="ENSHHUT00000000804.1">
    <property type="protein sequence ID" value="ENSHHUP00000000783.1"/>
    <property type="gene ID" value="ENSHHUG00000000543.1"/>
</dbReference>
<reference evidence="2" key="3">
    <citation type="submission" date="2025-09" db="UniProtKB">
        <authorList>
            <consortium name="Ensembl"/>
        </authorList>
    </citation>
    <scope>IDENTIFICATION</scope>
</reference>
<sequence>MYCNSFAQCYCKSMVLTDYGPHIGHGDYRWSSRGSDSSSHSSFLEGEQLPARRRSFSSGEKAGAGDMLQTDNCKDRTECELDRDVELELSVLDMQDNSQQSEESLELRDPHLTPPSSEPQRTQTDKLSADKMEAQLLKKMAFRRSFSPGGLGSGGLSVGKLMMRTGPLRLGDLGPCPNTGPEMLLNGN</sequence>
<feature type="region of interest" description="Disordered" evidence="1">
    <location>
        <begin position="91"/>
        <end position="126"/>
    </location>
</feature>
<reference evidence="3" key="1">
    <citation type="submission" date="2018-06" db="EMBL/GenBank/DDBJ databases">
        <title>Genome assembly of Danube salmon.</title>
        <authorList>
            <person name="Macqueen D.J."/>
            <person name="Gundappa M.K."/>
        </authorList>
    </citation>
    <scope>NUCLEOTIDE SEQUENCE [LARGE SCALE GENOMIC DNA]</scope>
</reference>
<dbReference type="STRING" id="62062.ENSHHUP00000000783"/>
<evidence type="ECO:0000313" key="3">
    <source>
        <dbReference type="Proteomes" id="UP000314982"/>
    </source>
</evidence>
<reference evidence="2" key="2">
    <citation type="submission" date="2025-08" db="UniProtKB">
        <authorList>
            <consortium name="Ensembl"/>
        </authorList>
    </citation>
    <scope>IDENTIFICATION</scope>
</reference>
<proteinExistence type="predicted"/>
<dbReference type="AlphaFoldDB" id="A0A4W5J996"/>
<accession>A0A4W5J996</accession>
<organism evidence="2 3">
    <name type="scientific">Hucho hucho</name>
    <name type="common">huchen</name>
    <dbReference type="NCBI Taxonomy" id="62062"/>
    <lineage>
        <taxon>Eukaryota</taxon>
        <taxon>Metazoa</taxon>
        <taxon>Chordata</taxon>
        <taxon>Craniata</taxon>
        <taxon>Vertebrata</taxon>
        <taxon>Euteleostomi</taxon>
        <taxon>Actinopterygii</taxon>
        <taxon>Neopterygii</taxon>
        <taxon>Teleostei</taxon>
        <taxon>Protacanthopterygii</taxon>
        <taxon>Salmoniformes</taxon>
        <taxon>Salmonidae</taxon>
        <taxon>Salmoninae</taxon>
        <taxon>Hucho</taxon>
    </lineage>
</organism>